<gene>
    <name evidence="1" type="ORF">MANES_02G107800</name>
</gene>
<name>A0A2C9WCR3_MANES</name>
<organism evidence="1">
    <name type="scientific">Manihot esculenta</name>
    <name type="common">Cassava</name>
    <name type="synonym">Jatropha manihot</name>
    <dbReference type="NCBI Taxonomy" id="3983"/>
    <lineage>
        <taxon>Eukaryota</taxon>
        <taxon>Viridiplantae</taxon>
        <taxon>Streptophyta</taxon>
        <taxon>Embryophyta</taxon>
        <taxon>Tracheophyta</taxon>
        <taxon>Spermatophyta</taxon>
        <taxon>Magnoliopsida</taxon>
        <taxon>eudicotyledons</taxon>
        <taxon>Gunneridae</taxon>
        <taxon>Pentapetalae</taxon>
        <taxon>rosids</taxon>
        <taxon>fabids</taxon>
        <taxon>Malpighiales</taxon>
        <taxon>Euphorbiaceae</taxon>
        <taxon>Crotonoideae</taxon>
        <taxon>Manihoteae</taxon>
        <taxon>Manihot</taxon>
    </lineage>
</organism>
<accession>A0A2C9WCR3</accession>
<evidence type="ECO:0000313" key="1">
    <source>
        <dbReference type="EMBL" id="OAY57579.1"/>
    </source>
</evidence>
<proteinExistence type="predicted"/>
<dbReference type="AlphaFoldDB" id="A0A2C9WCR3"/>
<dbReference type="EMBL" id="CM004388">
    <property type="protein sequence ID" value="OAY57579.1"/>
    <property type="molecule type" value="Genomic_DNA"/>
</dbReference>
<reference evidence="1" key="1">
    <citation type="submission" date="2016-02" db="EMBL/GenBank/DDBJ databases">
        <title>WGS assembly of Manihot esculenta.</title>
        <authorList>
            <person name="Bredeson J.V."/>
            <person name="Prochnik S.E."/>
            <person name="Lyons J.B."/>
            <person name="Schmutz J."/>
            <person name="Grimwood J."/>
            <person name="Vrebalov J."/>
            <person name="Bart R.S."/>
            <person name="Amuge T."/>
            <person name="Ferguson M.E."/>
            <person name="Green R."/>
            <person name="Putnam N."/>
            <person name="Stites J."/>
            <person name="Rounsley S."/>
            <person name="Rokhsar D.S."/>
        </authorList>
    </citation>
    <scope>NUCLEOTIDE SEQUENCE [LARGE SCALE GENOMIC DNA]</scope>
    <source>
        <tissue evidence="1">Leaf</tissue>
    </source>
</reference>
<sequence length="71" mass="8312">MILTVSGSFGFNLLGVTICRSFRLYLSQSRLIEIAPNWHQVNSTQKFLRGYQRNRRKTNRVNHCNTKAKKL</sequence>
<protein>
    <submittedName>
        <fullName evidence="1">Uncharacterized protein</fullName>
    </submittedName>
</protein>